<dbReference type="AlphaFoldDB" id="A0A060RA87"/>
<keyword evidence="2" id="KW-1185">Reference proteome</keyword>
<gene>
    <name evidence="1" type="ORF">BN938_0198</name>
</gene>
<sequence>MPTKVEKYSRTVKFSLPNSTDLATEFENIPYSLTLSYADKILHS</sequence>
<protein>
    <submittedName>
        <fullName evidence="1">Uncharacterized protein</fullName>
    </submittedName>
</protein>
<organism evidence="1 2">
    <name type="scientific">Mucinivorans hirudinis</name>
    <dbReference type="NCBI Taxonomy" id="1433126"/>
    <lineage>
        <taxon>Bacteria</taxon>
        <taxon>Pseudomonadati</taxon>
        <taxon>Bacteroidota</taxon>
        <taxon>Bacteroidia</taxon>
        <taxon>Bacteroidales</taxon>
        <taxon>Rikenellaceae</taxon>
        <taxon>Mucinivorans</taxon>
    </lineage>
</organism>
<name>A0A060RA87_9BACT</name>
<dbReference type="KEGG" id="rbc:BN938_0198"/>
<reference evidence="1 2" key="1">
    <citation type="journal article" date="2015" name="Genome Announc.">
        <title>Complete Genome Sequence of the Novel Leech Symbiont Mucinivorans hirudinis M3T.</title>
        <authorList>
            <person name="Nelson M.C."/>
            <person name="Bomar L."/>
            <person name="Graf J."/>
        </authorList>
    </citation>
    <scope>NUCLEOTIDE SEQUENCE [LARGE SCALE GENOMIC DNA]</scope>
    <source>
        <strain evidence="2">M3</strain>
    </source>
</reference>
<accession>A0A060RA87</accession>
<dbReference type="EMBL" id="HG934468">
    <property type="protein sequence ID" value="CDN30304.1"/>
    <property type="molecule type" value="Genomic_DNA"/>
</dbReference>
<evidence type="ECO:0000313" key="1">
    <source>
        <dbReference type="EMBL" id="CDN30304.1"/>
    </source>
</evidence>
<evidence type="ECO:0000313" key="2">
    <source>
        <dbReference type="Proteomes" id="UP000027616"/>
    </source>
</evidence>
<proteinExistence type="predicted"/>
<dbReference type="HOGENOM" id="CLU_3218782_0_0_10"/>
<dbReference type="Proteomes" id="UP000027616">
    <property type="component" value="Chromosome I"/>
</dbReference>